<dbReference type="Proteomes" id="UP000887565">
    <property type="component" value="Unplaced"/>
</dbReference>
<keyword evidence="2" id="KW-1185">Reference proteome</keyword>
<evidence type="ECO:0000313" key="2">
    <source>
        <dbReference type="Proteomes" id="UP000887565"/>
    </source>
</evidence>
<evidence type="ECO:0000256" key="1">
    <source>
        <dbReference type="SAM" id="SignalP"/>
    </source>
</evidence>
<accession>A0A915IGB0</accession>
<sequence>MLIVIFLNFCCNTCTHFPIAEEAGFKKLWEALFGGLCSILTPMYTSRIAEITHLKLNLGINRDEGCAETKLVHTSQQEVYLCTRKKYARGALQRCRTTLTT</sequence>
<feature type="signal peptide" evidence="1">
    <location>
        <begin position="1"/>
        <end position="16"/>
    </location>
</feature>
<proteinExistence type="predicted"/>
<keyword evidence="1" id="KW-0732">Signal</keyword>
<feature type="chain" id="PRO_5036757306" evidence="1">
    <location>
        <begin position="17"/>
        <end position="101"/>
    </location>
</feature>
<name>A0A915IGB0_ROMCU</name>
<protein>
    <submittedName>
        <fullName evidence="3">Uncharacterized protein</fullName>
    </submittedName>
</protein>
<reference evidence="3" key="1">
    <citation type="submission" date="2022-11" db="UniProtKB">
        <authorList>
            <consortium name="WormBaseParasite"/>
        </authorList>
    </citation>
    <scope>IDENTIFICATION</scope>
</reference>
<dbReference type="WBParaSite" id="nRc.2.0.1.t13155-RA">
    <property type="protein sequence ID" value="nRc.2.0.1.t13155-RA"/>
    <property type="gene ID" value="nRc.2.0.1.g13155"/>
</dbReference>
<dbReference type="AlphaFoldDB" id="A0A915IGB0"/>
<evidence type="ECO:0000313" key="3">
    <source>
        <dbReference type="WBParaSite" id="nRc.2.0.1.t13155-RA"/>
    </source>
</evidence>
<organism evidence="2 3">
    <name type="scientific">Romanomermis culicivorax</name>
    <name type="common">Nematode worm</name>
    <dbReference type="NCBI Taxonomy" id="13658"/>
    <lineage>
        <taxon>Eukaryota</taxon>
        <taxon>Metazoa</taxon>
        <taxon>Ecdysozoa</taxon>
        <taxon>Nematoda</taxon>
        <taxon>Enoplea</taxon>
        <taxon>Dorylaimia</taxon>
        <taxon>Mermithida</taxon>
        <taxon>Mermithoidea</taxon>
        <taxon>Mermithidae</taxon>
        <taxon>Romanomermis</taxon>
    </lineage>
</organism>